<dbReference type="HOGENOM" id="CLU_060932_0_0_0"/>
<dbReference type="SUPFAM" id="SSF53067">
    <property type="entry name" value="Actin-like ATPase domain"/>
    <property type="match status" value="1"/>
</dbReference>
<organism evidence="2 3">
    <name type="scientific">Pirellula staleyi (strain ATCC 27377 / DSM 6068 / ICPB 4128)</name>
    <name type="common">Pirella staleyi</name>
    <dbReference type="NCBI Taxonomy" id="530564"/>
    <lineage>
        <taxon>Bacteria</taxon>
        <taxon>Pseudomonadati</taxon>
        <taxon>Planctomycetota</taxon>
        <taxon>Planctomycetia</taxon>
        <taxon>Pirellulales</taxon>
        <taxon>Pirellulaceae</taxon>
        <taxon>Pirellula</taxon>
    </lineage>
</organism>
<reference evidence="2 3" key="1">
    <citation type="journal article" date="2009" name="Stand. Genomic Sci.">
        <title>Complete genome sequence of Pirellula staleyi type strain (ATCC 27377).</title>
        <authorList>
            <person name="Clum A."/>
            <person name="Tindall B.J."/>
            <person name="Sikorski J."/>
            <person name="Ivanova N."/>
            <person name="Mavrommatis K."/>
            <person name="Lucas S."/>
            <person name="Glavina del Rio T."/>
            <person name="Nolan M."/>
            <person name="Chen F."/>
            <person name="Tice H."/>
            <person name="Pitluck S."/>
            <person name="Cheng J.F."/>
            <person name="Chertkov O."/>
            <person name="Brettin T."/>
            <person name="Han C."/>
            <person name="Detter J.C."/>
            <person name="Kuske C."/>
            <person name="Bruce D."/>
            <person name="Goodwin L."/>
            <person name="Ovchinikova G."/>
            <person name="Pati A."/>
            <person name="Mikhailova N."/>
            <person name="Chen A."/>
            <person name="Palaniappan K."/>
            <person name="Land M."/>
            <person name="Hauser L."/>
            <person name="Chang Y.J."/>
            <person name="Jeffries C.D."/>
            <person name="Chain P."/>
            <person name="Rohde M."/>
            <person name="Goker M."/>
            <person name="Bristow J."/>
            <person name="Eisen J.A."/>
            <person name="Markowitz V."/>
            <person name="Hugenholtz P."/>
            <person name="Kyrpides N.C."/>
            <person name="Klenk H.P."/>
            <person name="Lapidus A."/>
        </authorList>
    </citation>
    <scope>NUCLEOTIDE SEQUENCE [LARGE SCALE GENOMIC DNA]</scope>
    <source>
        <strain evidence="3">ATCC 27377 / DSM 6068 / ICPB 4128</strain>
    </source>
</reference>
<name>D2QZ61_PIRSD</name>
<dbReference type="AlphaFoldDB" id="D2QZ61"/>
<sequence length="337" mass="36090">MRWLAIDIGGANLKLADGLGFAESFAFPLWKDSARLAQHLRTLISQAPASDHLAVTMTGELADCFATKADGVRFILNAVSEGTDNRHTRVYLVDGRIVSPQVAITVPKLAAASNWHVLARWAGRKAPSGSALLVDVGSTTCDIVPLVDGVPAAVGTTDTQRLLSGSLVYTGVERSPVCAVAQSAVYRGSKCPLTQELFATTRDVYLLLEKLPEDAVDLNTADGRPATRSFARNRLARMVAADSEEFNHRDAVELAQSIAESQSVMIARSILKVVSTMSAPPEKIIVSGHGDFLARQAIHLANLTAPQISLTEELTPRVSRCATAHALAIITRELSMK</sequence>
<evidence type="ECO:0000259" key="1">
    <source>
        <dbReference type="Pfam" id="PF01968"/>
    </source>
</evidence>
<dbReference type="InterPro" id="IPR043129">
    <property type="entry name" value="ATPase_NBD"/>
</dbReference>
<protein>
    <submittedName>
        <fullName evidence="2">H4MPT-linked C1 transfer pathway protein</fullName>
    </submittedName>
</protein>
<dbReference type="STRING" id="530564.Psta_3592"/>
<dbReference type="NCBIfam" id="TIGR03123">
    <property type="entry name" value="one_C_unchar_1"/>
    <property type="match status" value="1"/>
</dbReference>
<keyword evidence="3" id="KW-1185">Reference proteome</keyword>
<dbReference type="eggNOG" id="COG1548">
    <property type="taxonomic scope" value="Bacteria"/>
</dbReference>
<dbReference type="GO" id="GO:0016787">
    <property type="term" value="F:hydrolase activity"/>
    <property type="evidence" value="ECO:0007669"/>
    <property type="project" value="InterPro"/>
</dbReference>
<accession>D2QZ61</accession>
<dbReference type="KEGG" id="psl:Psta_3592"/>
<dbReference type="OrthoDB" id="1792672at2"/>
<dbReference type="Proteomes" id="UP000001887">
    <property type="component" value="Chromosome"/>
</dbReference>
<dbReference type="InterPro" id="IPR002756">
    <property type="entry name" value="MfnF"/>
</dbReference>
<dbReference type="Gene3D" id="3.30.420.190">
    <property type="entry name" value="conserved archaeal protein q6m145"/>
    <property type="match status" value="1"/>
</dbReference>
<gene>
    <name evidence="2" type="ordered locus">Psta_3592</name>
</gene>
<dbReference type="InterPro" id="IPR002821">
    <property type="entry name" value="Hydantoinase_A"/>
</dbReference>
<evidence type="ECO:0000313" key="2">
    <source>
        <dbReference type="EMBL" id="ADB18253.1"/>
    </source>
</evidence>
<proteinExistence type="predicted"/>
<dbReference type="EMBL" id="CP001848">
    <property type="protein sequence ID" value="ADB18253.1"/>
    <property type="molecule type" value="Genomic_DNA"/>
</dbReference>
<dbReference type="Gene3D" id="3.30.420.40">
    <property type="match status" value="1"/>
</dbReference>
<feature type="domain" description="Hydantoinase A/oxoprolinase" evidence="1">
    <location>
        <begin position="54"/>
        <end position="294"/>
    </location>
</feature>
<dbReference type="Pfam" id="PF01968">
    <property type="entry name" value="Hydantoinase_A"/>
    <property type="match status" value="1"/>
</dbReference>
<evidence type="ECO:0000313" key="3">
    <source>
        <dbReference type="Proteomes" id="UP000001887"/>
    </source>
</evidence>